<organism evidence="2 3">
    <name type="scientific">Labilithrix luteola</name>
    <dbReference type="NCBI Taxonomy" id="1391654"/>
    <lineage>
        <taxon>Bacteria</taxon>
        <taxon>Pseudomonadati</taxon>
        <taxon>Myxococcota</taxon>
        <taxon>Polyangia</taxon>
        <taxon>Polyangiales</taxon>
        <taxon>Labilitrichaceae</taxon>
        <taxon>Labilithrix</taxon>
    </lineage>
</organism>
<evidence type="ECO:0000313" key="2">
    <source>
        <dbReference type="EMBL" id="AKU94116.1"/>
    </source>
</evidence>
<protein>
    <submittedName>
        <fullName evidence="2">Uncharacterized protein</fullName>
    </submittedName>
</protein>
<accession>A0A0K1PL24</accession>
<dbReference type="Proteomes" id="UP000064967">
    <property type="component" value="Chromosome"/>
</dbReference>
<evidence type="ECO:0000256" key="1">
    <source>
        <dbReference type="SAM" id="MobiDB-lite"/>
    </source>
</evidence>
<name>A0A0K1PL24_9BACT</name>
<feature type="compositionally biased region" description="Basic and acidic residues" evidence="1">
    <location>
        <begin position="192"/>
        <end position="208"/>
    </location>
</feature>
<dbReference type="KEGG" id="llu:AKJ09_00780"/>
<evidence type="ECO:0000313" key="3">
    <source>
        <dbReference type="Proteomes" id="UP000064967"/>
    </source>
</evidence>
<sequence length="208" mass="22720">MDIVDVVGASTVPLERRARESTREYGLVVRVEHLQRGVGRRRGPELLLDRRREALRIRSEVQLDGGGRRRGQRAGLEGDRALAAELTGGLERSRGRVETGELGAIEAPRARDVDDAAALPRAFRHEGSGGRNHAVEDLDHRIGRADRNRFDGIRIDGPIDGGRAVRRRVGRTRIAIPLEDGLRGVVTAAGEGGERTKHESDGAEGERA</sequence>
<keyword evidence="3" id="KW-1185">Reference proteome</keyword>
<dbReference type="AlphaFoldDB" id="A0A0K1PL24"/>
<dbReference type="STRING" id="1391654.AKJ09_00780"/>
<dbReference type="EMBL" id="CP012333">
    <property type="protein sequence ID" value="AKU94116.1"/>
    <property type="molecule type" value="Genomic_DNA"/>
</dbReference>
<proteinExistence type="predicted"/>
<feature type="region of interest" description="Disordered" evidence="1">
    <location>
        <begin position="186"/>
        <end position="208"/>
    </location>
</feature>
<reference evidence="2 3" key="1">
    <citation type="submission" date="2015-08" db="EMBL/GenBank/DDBJ databases">
        <authorList>
            <person name="Babu N.S."/>
            <person name="Beckwith C.J."/>
            <person name="Beseler K.G."/>
            <person name="Brison A."/>
            <person name="Carone J.V."/>
            <person name="Caskin T.P."/>
            <person name="Diamond M."/>
            <person name="Durham M.E."/>
            <person name="Foxe J.M."/>
            <person name="Go M."/>
            <person name="Henderson B.A."/>
            <person name="Jones I.B."/>
            <person name="McGettigan J.A."/>
            <person name="Micheletti S.J."/>
            <person name="Nasrallah M.E."/>
            <person name="Ortiz D."/>
            <person name="Piller C.R."/>
            <person name="Privatt S.R."/>
            <person name="Schneider S.L."/>
            <person name="Sharp S."/>
            <person name="Smith T.C."/>
            <person name="Stanton J.D."/>
            <person name="Ullery H.E."/>
            <person name="Wilson R.J."/>
            <person name="Serrano M.G."/>
            <person name="Buck G."/>
            <person name="Lee V."/>
            <person name="Wang Y."/>
            <person name="Carvalho R."/>
            <person name="Voegtly L."/>
            <person name="Shi R."/>
            <person name="Duckworth R."/>
            <person name="Johnson A."/>
            <person name="Loviza R."/>
            <person name="Walstead R."/>
            <person name="Shah Z."/>
            <person name="Kiflezghi M."/>
            <person name="Wade K."/>
            <person name="Ball S.L."/>
            <person name="Bradley K.W."/>
            <person name="Asai D.J."/>
            <person name="Bowman C.A."/>
            <person name="Russell D.A."/>
            <person name="Pope W.H."/>
            <person name="Jacobs-Sera D."/>
            <person name="Hendrix R.W."/>
            <person name="Hatfull G.F."/>
        </authorList>
    </citation>
    <scope>NUCLEOTIDE SEQUENCE [LARGE SCALE GENOMIC DNA]</scope>
    <source>
        <strain evidence="2 3">DSM 27648</strain>
    </source>
</reference>
<gene>
    <name evidence="2" type="ORF">AKJ09_00780</name>
</gene>